<evidence type="ECO:0000256" key="1">
    <source>
        <dbReference type="SAM" id="MobiDB-lite"/>
    </source>
</evidence>
<protein>
    <submittedName>
        <fullName evidence="3">Uncharacterized protein</fullName>
    </submittedName>
</protein>
<dbReference type="HOGENOM" id="CLU_655430_0_0_11"/>
<dbReference type="OrthoDB" id="4393040at2"/>
<feature type="transmembrane region" description="Helical" evidence="2">
    <location>
        <begin position="354"/>
        <end position="377"/>
    </location>
</feature>
<keyword evidence="2" id="KW-1133">Transmembrane helix</keyword>
<feature type="region of interest" description="Disordered" evidence="1">
    <location>
        <begin position="308"/>
        <end position="350"/>
    </location>
</feature>
<dbReference type="Proteomes" id="UP000006078">
    <property type="component" value="Unassembled WGS sequence"/>
</dbReference>
<proteinExistence type="predicted"/>
<feature type="region of interest" description="Disordered" evidence="1">
    <location>
        <begin position="232"/>
        <end position="264"/>
    </location>
</feature>
<accession>K0YPL7</accession>
<sequence length="419" mass="42944">MSFQPYPLLPSAAFGGATVAIEGAAQGALFDLLDAAAPGLEGPGGPSQAAVTLVPDPASGGLKVFHGRSKLGQLPASLREAYPQLDTLTGQQLRPQARALISLTPGRGTIRGELALPRPSFVIPATPPPAEPWALLPEGPAREVDTATGDAAELEPGRQYLARVTVIDGIAVLAAGEGSLGSLGPEDSADVRDIVSHYEALDLVAVGRAVTNSEGRLFLFAAATIDLDPSALEPPISPLPDARPAAGDEEQADSPDLAELPDGNWKLTLVGEDVSEGIATTETGRLRAITSPVRYALNPDGTTVLEAGRRTGGEPERPEAETAQFDEGLVPAEEEPKAAPEASGEERPRRSPGWIAALVFGIVALVAGAGLAIARAVDPEPLAELGVPGWIDIAVLAAGTALTVLAAVILARENPSGGR</sequence>
<feature type="compositionally biased region" description="Basic and acidic residues" evidence="1">
    <location>
        <begin position="334"/>
        <end position="349"/>
    </location>
</feature>
<feature type="compositionally biased region" description="Basic and acidic residues" evidence="1">
    <location>
        <begin position="308"/>
        <end position="320"/>
    </location>
</feature>
<keyword evidence="2" id="KW-0812">Transmembrane</keyword>
<evidence type="ECO:0000256" key="2">
    <source>
        <dbReference type="SAM" id="Phobius"/>
    </source>
</evidence>
<organism evidence="3 4">
    <name type="scientific">Corynebacterium otitidis ATCC 51513</name>
    <dbReference type="NCBI Taxonomy" id="883169"/>
    <lineage>
        <taxon>Bacteria</taxon>
        <taxon>Bacillati</taxon>
        <taxon>Actinomycetota</taxon>
        <taxon>Actinomycetes</taxon>
        <taxon>Mycobacteriales</taxon>
        <taxon>Corynebacteriaceae</taxon>
        <taxon>Corynebacterium</taxon>
    </lineage>
</organism>
<name>K0YPL7_9CORY</name>
<dbReference type="EMBL" id="AHAE01000076">
    <property type="protein sequence ID" value="EJZ81464.1"/>
    <property type="molecule type" value="Genomic_DNA"/>
</dbReference>
<comment type="caution">
    <text evidence="3">The sequence shown here is derived from an EMBL/GenBank/DDBJ whole genome shotgun (WGS) entry which is preliminary data.</text>
</comment>
<feature type="transmembrane region" description="Helical" evidence="2">
    <location>
        <begin position="389"/>
        <end position="411"/>
    </location>
</feature>
<keyword evidence="2" id="KW-0472">Membrane</keyword>
<gene>
    <name evidence="3" type="ORF">HMPREF9719_01651</name>
</gene>
<evidence type="ECO:0000313" key="4">
    <source>
        <dbReference type="Proteomes" id="UP000006078"/>
    </source>
</evidence>
<dbReference type="RefSeq" id="WP_004601541.1">
    <property type="nucleotide sequence ID" value="NZ_HF541868.1"/>
</dbReference>
<reference evidence="3 4" key="1">
    <citation type="submission" date="2012-08" db="EMBL/GenBank/DDBJ databases">
        <title>The Genome Sequence of Turicella otitidis ATCC 51513.</title>
        <authorList>
            <consortium name="The Broad Institute Genome Sequencing Platform"/>
            <person name="Earl A."/>
            <person name="Ward D."/>
            <person name="Feldgarden M."/>
            <person name="Gevers D."/>
            <person name="Huys G."/>
            <person name="Walker B."/>
            <person name="Young S.K."/>
            <person name="Zeng Q."/>
            <person name="Gargeya S."/>
            <person name="Fitzgerald M."/>
            <person name="Haas B."/>
            <person name="Abouelleil A."/>
            <person name="Alvarado L."/>
            <person name="Arachchi H.M."/>
            <person name="Berlin A.M."/>
            <person name="Chapman S.B."/>
            <person name="Goldberg J."/>
            <person name="Griggs A."/>
            <person name="Gujja S."/>
            <person name="Hansen M."/>
            <person name="Howarth C."/>
            <person name="Imamovic A."/>
            <person name="Larimer J."/>
            <person name="McCowen C."/>
            <person name="Montmayeur A."/>
            <person name="Murphy C."/>
            <person name="Neiman D."/>
            <person name="Pearson M."/>
            <person name="Priest M."/>
            <person name="Roberts A."/>
            <person name="Saif S."/>
            <person name="Shea T."/>
            <person name="Sisk P."/>
            <person name="Sykes S."/>
            <person name="Wortman J."/>
            <person name="Nusbaum C."/>
            <person name="Birren B."/>
        </authorList>
    </citation>
    <scope>NUCLEOTIDE SEQUENCE [LARGE SCALE GENOMIC DNA]</scope>
    <source>
        <strain evidence="3 4">ATCC 51513</strain>
    </source>
</reference>
<keyword evidence="4" id="KW-1185">Reference proteome</keyword>
<dbReference type="eggNOG" id="ENOG5032BNF">
    <property type="taxonomic scope" value="Bacteria"/>
</dbReference>
<dbReference type="AlphaFoldDB" id="K0YPL7"/>
<evidence type="ECO:0000313" key="3">
    <source>
        <dbReference type="EMBL" id="EJZ81464.1"/>
    </source>
</evidence>
<dbReference type="STRING" id="29321.AAV33_05495"/>